<dbReference type="GeneID" id="90037327"/>
<dbReference type="PANTHER" id="PTHR46430:SF2">
    <property type="entry name" value="CHITIN SYNTHASE REGULATORY FACTOR 4"/>
    <property type="match status" value="1"/>
</dbReference>
<feature type="compositionally biased region" description="Low complexity" evidence="2">
    <location>
        <begin position="105"/>
        <end position="120"/>
    </location>
</feature>
<keyword evidence="4" id="KW-1185">Reference proteome</keyword>
<feature type="region of interest" description="Disordered" evidence="2">
    <location>
        <begin position="1"/>
        <end position="132"/>
    </location>
</feature>
<evidence type="ECO:0008006" key="5">
    <source>
        <dbReference type="Google" id="ProtNLM"/>
    </source>
</evidence>
<proteinExistence type="predicted"/>
<organism evidence="3 4">
    <name type="scientific">Myxozyma melibiosi</name>
    <dbReference type="NCBI Taxonomy" id="54550"/>
    <lineage>
        <taxon>Eukaryota</taxon>
        <taxon>Fungi</taxon>
        <taxon>Dikarya</taxon>
        <taxon>Ascomycota</taxon>
        <taxon>Saccharomycotina</taxon>
        <taxon>Lipomycetes</taxon>
        <taxon>Lipomycetales</taxon>
        <taxon>Lipomycetaceae</taxon>
        <taxon>Myxozyma</taxon>
    </lineage>
</organism>
<reference evidence="3 4" key="1">
    <citation type="submission" date="2024-03" db="EMBL/GenBank/DDBJ databases">
        <title>Genome-scale model development and genomic sequencing of the oleaginous clade Lipomyces.</title>
        <authorList>
            <consortium name="Lawrence Berkeley National Laboratory"/>
            <person name="Czajka J.J."/>
            <person name="Han Y."/>
            <person name="Kim J."/>
            <person name="Mondo S.J."/>
            <person name="Hofstad B.A."/>
            <person name="Robles A."/>
            <person name="Haridas S."/>
            <person name="Riley R."/>
            <person name="LaButti K."/>
            <person name="Pangilinan J."/>
            <person name="Andreopoulos W."/>
            <person name="Lipzen A."/>
            <person name="Yan J."/>
            <person name="Wang M."/>
            <person name="Ng V."/>
            <person name="Grigoriev I.V."/>
            <person name="Spatafora J.W."/>
            <person name="Magnuson J.K."/>
            <person name="Baker S.E."/>
            <person name="Pomraning K.R."/>
        </authorList>
    </citation>
    <scope>NUCLEOTIDE SEQUENCE [LARGE SCALE GENOMIC DNA]</scope>
    <source>
        <strain evidence="3 4">Phaff 52-87</strain>
    </source>
</reference>
<feature type="compositionally biased region" description="Basic and acidic residues" evidence="2">
    <location>
        <begin position="620"/>
        <end position="632"/>
    </location>
</feature>
<sequence length="912" mass="100262">MSSFVDDRYTGGFAAPGSFQDRSPLDGFKNLSLSGSQYTAPNQQPLAETENMFLFDSGQRSVSRSRAPGGLLDPNYQPHRDLSPSAYSTEHTTPLSRPSTPGGPRPVYSSSPKSRSPARPQASEPSNQFIPEPGFPMVTTQGVNLPPSFPMELRDIKAEWAAIAAGQADYSRQLQWALRLFRLHGTSSHMFPPQDRELLDRALHLVQSLSTDQVPELLYYKGVWSEKGQRGMEKSQTRAFEYYQQAAEAGFLRAYYRMGMMYEKKKRIAEAVNCFQRGAVEYDCGCCFALALIYLNGLHQQVRDPTLAFNYLRAAAEKADFDVPVPAYIYGLALLDEDPQWSGASDSLFSNPALGRKFLEQAALLSVSASQVRLGVAWQTRELGCEYDPPISLHYYALASRSGDPSAYMGLSSWYFSGDADYNFPVNEELAVSLASKAADKGNVKAYFAMGYFCEVGICMPQNLEEAKRWYNLGAAKNSQDCINRLNELSLKRQLSTEFHAKRLEEKRNIQRSMTLQRKKKNENGKAALPSNTAAAAVVAATAVGEQQFEERGRATSSSKGVSPAGPRMPDQNSHRASFNAVLSPPPDSPVKIRQQEENMFFSLTDASSRRSSAQGYDTLDPKMDMARDGNSYRRSSQSPLRSEYLAQPVPKNRSVSASPMESSVSESALGYNSLPVRTNDNRSVSPNYRPRSSIPTEWSQGRPQQQYTPVNSYGRTSPQPNTSPAPRASLASRVATPPPFQNIPALTPDQDRRRSSANVSPRPSPRVSMDRPRYSPPRVPQTQGTSSTGYLQQGESQYADSRRRSSGNEFYDIGAPELGSRHESFSSMTTSTTLTSASTVSTGLSSVSSAATSVNSSSLKSMIIDPDAGPNSVDKIFAGKGAQAPRKKKAPQTFEEMGIPKPSKESDCVVM</sequence>
<feature type="compositionally biased region" description="Basic and acidic residues" evidence="2">
    <location>
        <begin position="903"/>
        <end position="912"/>
    </location>
</feature>
<dbReference type="InterPro" id="IPR051726">
    <property type="entry name" value="Chitin_Synth_Reg"/>
</dbReference>
<name>A0ABR1FFT4_9ASCO</name>
<feature type="region of interest" description="Disordered" evidence="2">
    <location>
        <begin position="547"/>
        <end position="811"/>
    </location>
</feature>
<feature type="compositionally biased region" description="Polar residues" evidence="2">
    <location>
        <begin position="31"/>
        <end position="46"/>
    </location>
</feature>
<dbReference type="Gene3D" id="1.25.40.10">
    <property type="entry name" value="Tetratricopeptide repeat domain"/>
    <property type="match status" value="2"/>
</dbReference>
<keyword evidence="1" id="KW-0677">Repeat</keyword>
<evidence type="ECO:0000256" key="1">
    <source>
        <dbReference type="ARBA" id="ARBA00022737"/>
    </source>
</evidence>
<dbReference type="InterPro" id="IPR011990">
    <property type="entry name" value="TPR-like_helical_dom_sf"/>
</dbReference>
<feature type="compositionally biased region" description="Polar residues" evidence="2">
    <location>
        <begin position="781"/>
        <end position="800"/>
    </location>
</feature>
<dbReference type="InterPro" id="IPR006597">
    <property type="entry name" value="Sel1-like"/>
</dbReference>
<protein>
    <recommendedName>
        <fullName evidence="5">Chitin synthase activator</fullName>
    </recommendedName>
</protein>
<dbReference type="SUPFAM" id="SSF81901">
    <property type="entry name" value="HCP-like"/>
    <property type="match status" value="2"/>
</dbReference>
<feature type="compositionally biased region" description="Polar residues" evidence="2">
    <location>
        <begin position="676"/>
        <end position="687"/>
    </location>
</feature>
<feature type="compositionally biased region" description="Polar residues" evidence="2">
    <location>
        <begin position="85"/>
        <end position="99"/>
    </location>
</feature>
<dbReference type="SMART" id="SM00671">
    <property type="entry name" value="SEL1"/>
    <property type="match status" value="6"/>
</dbReference>
<feature type="compositionally biased region" description="Low complexity" evidence="2">
    <location>
        <begin position="655"/>
        <end position="669"/>
    </location>
</feature>
<comment type="caution">
    <text evidence="3">The sequence shown here is derived from an EMBL/GenBank/DDBJ whole genome shotgun (WGS) entry which is preliminary data.</text>
</comment>
<feature type="region of interest" description="Disordered" evidence="2">
    <location>
        <begin position="856"/>
        <end position="912"/>
    </location>
</feature>
<evidence type="ECO:0000313" key="4">
    <source>
        <dbReference type="Proteomes" id="UP001498771"/>
    </source>
</evidence>
<dbReference type="RefSeq" id="XP_064771321.1">
    <property type="nucleotide sequence ID" value="XM_064911815.1"/>
</dbReference>
<dbReference type="PANTHER" id="PTHR46430">
    <property type="entry name" value="PROTEIN SKT5-RELATED"/>
    <property type="match status" value="1"/>
</dbReference>
<evidence type="ECO:0000256" key="2">
    <source>
        <dbReference type="SAM" id="MobiDB-lite"/>
    </source>
</evidence>
<gene>
    <name evidence="3" type="ORF">BZA70DRAFT_273353</name>
</gene>
<dbReference type="Proteomes" id="UP001498771">
    <property type="component" value="Unassembled WGS sequence"/>
</dbReference>
<dbReference type="EMBL" id="JBBJBU010000001">
    <property type="protein sequence ID" value="KAK7208288.1"/>
    <property type="molecule type" value="Genomic_DNA"/>
</dbReference>
<evidence type="ECO:0000313" key="3">
    <source>
        <dbReference type="EMBL" id="KAK7208288.1"/>
    </source>
</evidence>
<accession>A0ABR1FFT4</accession>
<feature type="compositionally biased region" description="Polar residues" evidence="2">
    <location>
        <begin position="605"/>
        <end position="616"/>
    </location>
</feature>
<dbReference type="Pfam" id="PF08238">
    <property type="entry name" value="Sel1"/>
    <property type="match status" value="7"/>
</dbReference>
<feature type="compositionally biased region" description="Polar residues" evidence="2">
    <location>
        <begin position="694"/>
        <end position="725"/>
    </location>
</feature>